<dbReference type="GeneID" id="301303945"/>
<reference evidence="3 4" key="1">
    <citation type="submission" date="2015-01" db="EMBL/GenBank/DDBJ databases">
        <title>Sequencing and annotation of Micromonospora carbonacea strain JXNU-1 genome.</title>
        <authorList>
            <person name="Long Z."/>
            <person name="Huang Y."/>
            <person name="Jiang Y."/>
        </authorList>
    </citation>
    <scope>NUCLEOTIDE SEQUENCE [LARGE SCALE GENOMIC DNA]</scope>
    <source>
        <strain evidence="3 4">JXNU-1</strain>
    </source>
</reference>
<dbReference type="InterPro" id="IPR009061">
    <property type="entry name" value="DNA-bd_dom_put_sf"/>
</dbReference>
<dbReference type="SUPFAM" id="SSF46955">
    <property type="entry name" value="Putative DNA-binding domain"/>
    <property type="match status" value="1"/>
</dbReference>
<dbReference type="InterPro" id="IPR047057">
    <property type="entry name" value="MerR_fam"/>
</dbReference>
<dbReference type="GO" id="GO:0003677">
    <property type="term" value="F:DNA binding"/>
    <property type="evidence" value="ECO:0007669"/>
    <property type="project" value="UniProtKB-KW"/>
</dbReference>
<sequence>MTIDQLAAEVWLTPRTIRSYHTRGLLQPPNRIGRTPYYDLPHLNRMRTVALLQGRGLSLETICALLDPDGVIGKFILPERTIDQVLRADPSLARPLIDSGVLLPRPDGAFGVRGARAVLAARVASRPDAPLTEVLHVLAGSVTAIAPLADELLSRVGAELLRLVPGGVSHREELLDLVVEALRVGLQTRATPTG</sequence>
<dbReference type="PATRIC" id="fig|47853.6.peg.1551"/>
<dbReference type="PROSITE" id="PS50937">
    <property type="entry name" value="HTH_MERR_2"/>
    <property type="match status" value="1"/>
</dbReference>
<dbReference type="EMBL" id="JXSX01000001">
    <property type="protein sequence ID" value="KIR65262.1"/>
    <property type="molecule type" value="Genomic_DNA"/>
</dbReference>
<evidence type="ECO:0000259" key="2">
    <source>
        <dbReference type="PROSITE" id="PS50937"/>
    </source>
</evidence>
<comment type="caution">
    <text evidence="3">The sequence shown here is derived from an EMBL/GenBank/DDBJ whole genome shotgun (WGS) entry which is preliminary data.</text>
</comment>
<dbReference type="InterPro" id="IPR000551">
    <property type="entry name" value="MerR-type_HTH_dom"/>
</dbReference>
<dbReference type="AlphaFoldDB" id="A0A0D0V2L7"/>
<dbReference type="Proteomes" id="UP000032254">
    <property type="component" value="Unassembled WGS sequence"/>
</dbReference>
<keyword evidence="1" id="KW-0238">DNA-binding</keyword>
<dbReference type="Pfam" id="PF13411">
    <property type="entry name" value="MerR_1"/>
    <property type="match status" value="1"/>
</dbReference>
<keyword evidence="4" id="KW-1185">Reference proteome</keyword>
<dbReference type="CDD" id="cd00592">
    <property type="entry name" value="HTH_MerR-like"/>
    <property type="match status" value="1"/>
</dbReference>
<dbReference type="SMART" id="SM00422">
    <property type="entry name" value="HTH_MERR"/>
    <property type="match status" value="1"/>
</dbReference>
<name>A0A0D0V2L7_9ACTN</name>
<evidence type="ECO:0000256" key="1">
    <source>
        <dbReference type="ARBA" id="ARBA00023125"/>
    </source>
</evidence>
<evidence type="ECO:0000313" key="3">
    <source>
        <dbReference type="EMBL" id="KIR65262.1"/>
    </source>
</evidence>
<dbReference type="GO" id="GO:0003700">
    <property type="term" value="F:DNA-binding transcription factor activity"/>
    <property type="evidence" value="ECO:0007669"/>
    <property type="project" value="InterPro"/>
</dbReference>
<dbReference type="PANTHER" id="PTHR30204:SF93">
    <property type="entry name" value="HTH MERR-TYPE DOMAIN-CONTAINING PROTEIN"/>
    <property type="match status" value="1"/>
</dbReference>
<feature type="domain" description="HTH merR-type" evidence="2">
    <location>
        <begin position="1"/>
        <end position="68"/>
    </location>
</feature>
<protein>
    <recommendedName>
        <fullName evidence="2">HTH merR-type domain-containing protein</fullName>
    </recommendedName>
</protein>
<organism evidence="3 4">
    <name type="scientific">Micromonospora haikouensis</name>
    <dbReference type="NCBI Taxonomy" id="686309"/>
    <lineage>
        <taxon>Bacteria</taxon>
        <taxon>Bacillati</taxon>
        <taxon>Actinomycetota</taxon>
        <taxon>Actinomycetes</taxon>
        <taxon>Micromonosporales</taxon>
        <taxon>Micromonosporaceae</taxon>
        <taxon>Micromonospora</taxon>
    </lineage>
</organism>
<proteinExistence type="predicted"/>
<accession>A0A0D0V2L7</accession>
<dbReference type="Gene3D" id="1.10.1660.10">
    <property type="match status" value="1"/>
</dbReference>
<dbReference type="OrthoDB" id="3830374at2"/>
<dbReference type="RefSeq" id="WP_043962038.1">
    <property type="nucleotide sequence ID" value="NZ_JBEZEN010000012.1"/>
</dbReference>
<dbReference type="PANTHER" id="PTHR30204">
    <property type="entry name" value="REDOX-CYCLING DRUG-SENSING TRANSCRIPTIONAL ACTIVATOR SOXR"/>
    <property type="match status" value="1"/>
</dbReference>
<gene>
    <name evidence="3" type="ORF">TK50_07290</name>
</gene>
<evidence type="ECO:0000313" key="4">
    <source>
        <dbReference type="Proteomes" id="UP000032254"/>
    </source>
</evidence>